<name>A0A2P2FW17_AMYLU</name>
<dbReference type="GO" id="GO:0071949">
    <property type="term" value="F:FAD binding"/>
    <property type="evidence" value="ECO:0007669"/>
    <property type="project" value="InterPro"/>
</dbReference>
<proteinExistence type="predicted"/>
<keyword evidence="5" id="KW-0503">Monooxygenase</keyword>
<dbReference type="GO" id="GO:0016709">
    <property type="term" value="F:oxidoreductase activity, acting on paired donors, with incorporation or reduction of molecular oxygen, NAD(P)H as one donor, and incorporation of one atom of oxygen"/>
    <property type="evidence" value="ECO:0007669"/>
    <property type="project" value="UniProtKB-ARBA"/>
</dbReference>
<keyword evidence="5" id="KW-0560">Oxidoreductase</keyword>
<dbReference type="InterPro" id="IPR050641">
    <property type="entry name" value="RIFMO-like"/>
</dbReference>
<comment type="caution">
    <text evidence="5">The sequence shown here is derived from an EMBL/GenBank/DDBJ whole genome shotgun (WGS) entry which is preliminary data.</text>
</comment>
<dbReference type="AlphaFoldDB" id="A0A2P2FW17"/>
<dbReference type="PANTHER" id="PTHR43004">
    <property type="entry name" value="TRK SYSTEM POTASSIUM UPTAKE PROTEIN"/>
    <property type="match status" value="1"/>
</dbReference>
<dbReference type="Pfam" id="PF21274">
    <property type="entry name" value="Rng_hyd_C"/>
    <property type="match status" value="1"/>
</dbReference>
<dbReference type="Pfam" id="PF01494">
    <property type="entry name" value="FAD_binding_3"/>
    <property type="match status" value="1"/>
</dbReference>
<dbReference type="InterPro" id="IPR002938">
    <property type="entry name" value="FAD-bd"/>
</dbReference>
<dbReference type="SUPFAM" id="SSF51905">
    <property type="entry name" value="FAD/NAD(P)-binding domain"/>
    <property type="match status" value="1"/>
</dbReference>
<dbReference type="PANTHER" id="PTHR43004:SF19">
    <property type="entry name" value="BINDING MONOOXYGENASE, PUTATIVE (JCVI)-RELATED"/>
    <property type="match status" value="1"/>
</dbReference>
<comment type="cofactor">
    <cofactor evidence="1">
        <name>FAD</name>
        <dbReference type="ChEBI" id="CHEBI:57692"/>
    </cofactor>
</comment>
<organism evidence="5 6">
    <name type="scientific">Amycolatopsis lurida NRRL 2430</name>
    <dbReference type="NCBI Taxonomy" id="1460371"/>
    <lineage>
        <taxon>Bacteria</taxon>
        <taxon>Bacillati</taxon>
        <taxon>Actinomycetota</taxon>
        <taxon>Actinomycetes</taxon>
        <taxon>Pseudonocardiales</taxon>
        <taxon>Pseudonocardiaceae</taxon>
        <taxon>Amycolatopsis</taxon>
    </lineage>
</organism>
<protein>
    <submittedName>
        <fullName evidence="5">Monooxygenase</fullName>
    </submittedName>
</protein>
<keyword evidence="6" id="KW-1185">Reference proteome</keyword>
<dbReference type="EMBL" id="JFBM01000009">
    <property type="protein sequence ID" value="KFU80928.1"/>
    <property type="molecule type" value="Genomic_DNA"/>
</dbReference>
<keyword evidence="3" id="KW-0274">FAD</keyword>
<evidence type="ECO:0000256" key="3">
    <source>
        <dbReference type="ARBA" id="ARBA00022827"/>
    </source>
</evidence>
<gene>
    <name evidence="5" type="ORF">BB31_13345</name>
</gene>
<evidence type="ECO:0000313" key="5">
    <source>
        <dbReference type="EMBL" id="KFU80928.1"/>
    </source>
</evidence>
<accession>A0A2P2FW17</accession>
<evidence type="ECO:0000313" key="6">
    <source>
        <dbReference type="Proteomes" id="UP000256220"/>
    </source>
</evidence>
<dbReference type="Gene3D" id="3.40.30.120">
    <property type="match status" value="1"/>
</dbReference>
<keyword evidence="2" id="KW-0285">Flavoprotein</keyword>
<dbReference type="RefSeq" id="WP_034310364.1">
    <property type="nucleotide sequence ID" value="NZ_JFBM01000009.1"/>
</dbReference>
<evidence type="ECO:0000256" key="1">
    <source>
        <dbReference type="ARBA" id="ARBA00001974"/>
    </source>
</evidence>
<sequence length="490" mass="51787">MDADVIVVGAGPAGLMLAGELRLAGVPVVLIERLERPTGESRGLGFTARTMEILDQRGLLAEYGEIVTSPHGHFGGLPVDFSVLDGIHFSANGVSQAKTEEILAKWATGLGADIRRGWELTGLSDDGTAVTAEVDTPDGLRRLRARYLIGCDGGRSTVRKLAGFEFPGSEPTLEMFLADVAGCALRPRPIGERVPGGMAMSAPIGGGVDRVIVCERGDPPVERDGPPPFGEIAEAWSRLTGEDIGGGDPLWTSSFTDSARQATTYRRGRVLLAGDAAHIHLPAGGQGLNVGLQDALNLGWKLGAVVRGRAPESLLDTYHGERHPVGERLLMNTQAQGLLFLSGKEVEPLREVMGELMAIDEVNRHLVGMISGLEIRYDLGPGEHPLLGRRLPPRELVVADEKTSTTELLREGRGILLDVGAGAGAGAWAQAGPWADRVDVVTASLTEDDTGDVLRQAGAVLVRPDGYVGWVAAAPGESLTTALTRWFGPA</sequence>
<dbReference type="PRINTS" id="PR00420">
    <property type="entry name" value="RNGMNOXGNASE"/>
</dbReference>
<dbReference type="Gene3D" id="3.30.70.2450">
    <property type="match status" value="1"/>
</dbReference>
<evidence type="ECO:0000256" key="2">
    <source>
        <dbReference type="ARBA" id="ARBA00022630"/>
    </source>
</evidence>
<dbReference type="InterPro" id="IPR036188">
    <property type="entry name" value="FAD/NAD-bd_sf"/>
</dbReference>
<dbReference type="Proteomes" id="UP000256220">
    <property type="component" value="Unassembled WGS sequence"/>
</dbReference>
<dbReference type="Gene3D" id="3.50.50.60">
    <property type="entry name" value="FAD/NAD(P)-binding domain"/>
    <property type="match status" value="1"/>
</dbReference>
<evidence type="ECO:0000259" key="4">
    <source>
        <dbReference type="Pfam" id="PF01494"/>
    </source>
</evidence>
<feature type="domain" description="FAD-binding" evidence="4">
    <location>
        <begin position="2"/>
        <end position="332"/>
    </location>
</feature>
<reference evidence="5 6" key="1">
    <citation type="journal article" date="2014" name="Genome Announc.">
        <title>Draft Genome Sequence of Amycolatopsis lurida NRRL 2430, Producer of the Glycopeptide Family Antibiotic Ristocetin.</title>
        <authorList>
            <person name="Kwun M.J."/>
            <person name="Hong H.J."/>
        </authorList>
    </citation>
    <scope>NUCLEOTIDE SEQUENCE [LARGE SCALE GENOMIC DNA]</scope>
    <source>
        <strain evidence="5 6">NRRL 2430</strain>
    </source>
</reference>